<gene>
    <name evidence="2" type="ORF">FOJ82_11870</name>
</gene>
<evidence type="ECO:0000313" key="3">
    <source>
        <dbReference type="Proteomes" id="UP000317638"/>
    </source>
</evidence>
<accession>A0A553JXS3</accession>
<dbReference type="EMBL" id="VKKG01000005">
    <property type="protein sequence ID" value="TRY17251.1"/>
    <property type="molecule type" value="Genomic_DNA"/>
</dbReference>
<comment type="caution">
    <text evidence="2">The sequence shown here is derived from an EMBL/GenBank/DDBJ whole genome shotgun (WGS) entry which is preliminary data.</text>
</comment>
<feature type="domain" description="TadE-like" evidence="1">
    <location>
        <begin position="11"/>
        <end position="49"/>
    </location>
</feature>
<dbReference type="OrthoDB" id="3478861at2"/>
<protein>
    <submittedName>
        <fullName evidence="2">Pilus assembly protein</fullName>
    </submittedName>
</protein>
<sequence>MSNERGLSGGVQVALLFPVAFSVLLLALQWAFVSWADATALAAAQDGARVAAGFEGNADAGDRVASEAADNGSLTAMTVYVQRGAVLTTVTVSGRSVSVVPGWAPLVTKSAEFPTERLTR</sequence>
<dbReference type="Proteomes" id="UP000317638">
    <property type="component" value="Unassembled WGS sequence"/>
</dbReference>
<reference evidence="2 3" key="1">
    <citation type="submission" date="2019-07" db="EMBL/GenBank/DDBJ databases">
        <authorList>
            <person name="Zhou L.-Y."/>
        </authorList>
    </citation>
    <scope>NUCLEOTIDE SEQUENCE [LARGE SCALE GENOMIC DNA]</scope>
    <source>
        <strain evidence="2 3">YIM 101269</strain>
    </source>
</reference>
<dbReference type="AlphaFoldDB" id="A0A553JXS3"/>
<dbReference type="RefSeq" id="WP_143938715.1">
    <property type="nucleotide sequence ID" value="NZ_VKKG01000005.1"/>
</dbReference>
<proteinExistence type="predicted"/>
<name>A0A553JXS3_9ACTN</name>
<evidence type="ECO:0000313" key="2">
    <source>
        <dbReference type="EMBL" id="TRY17251.1"/>
    </source>
</evidence>
<evidence type="ECO:0000259" key="1">
    <source>
        <dbReference type="Pfam" id="PF07811"/>
    </source>
</evidence>
<dbReference type="Pfam" id="PF07811">
    <property type="entry name" value="TadE"/>
    <property type="match status" value="1"/>
</dbReference>
<dbReference type="InterPro" id="IPR012495">
    <property type="entry name" value="TadE-like_dom"/>
</dbReference>
<keyword evidence="3" id="KW-1185">Reference proteome</keyword>
<organism evidence="2 3">
    <name type="scientific">Tessaracoccus rhinocerotis</name>
    <dbReference type="NCBI Taxonomy" id="1689449"/>
    <lineage>
        <taxon>Bacteria</taxon>
        <taxon>Bacillati</taxon>
        <taxon>Actinomycetota</taxon>
        <taxon>Actinomycetes</taxon>
        <taxon>Propionibacteriales</taxon>
        <taxon>Propionibacteriaceae</taxon>
        <taxon>Tessaracoccus</taxon>
    </lineage>
</organism>